<reference evidence="1" key="2">
    <citation type="journal article" date="2023" name="Science">
        <title>Genomic signatures of disease resistance in endangered staghorn corals.</title>
        <authorList>
            <person name="Vollmer S.V."/>
            <person name="Selwyn J.D."/>
            <person name="Despard B.A."/>
            <person name="Roesel C.L."/>
        </authorList>
    </citation>
    <scope>NUCLEOTIDE SEQUENCE</scope>
    <source>
        <strain evidence="1">K2</strain>
    </source>
</reference>
<proteinExistence type="predicted"/>
<keyword evidence="2" id="KW-1185">Reference proteome</keyword>
<dbReference type="AlphaFoldDB" id="A0AAD9QAW7"/>
<accession>A0AAD9QAW7</accession>
<sequence length="138" mass="15854">MVTKRKLSFLATEITVVFFGFAVTRSNEDVNSASLLYDEFRPIFDRSGGFSNSRVITGSRLSRGNDFVVVKKPEYKSCSYDSWVEKSYLRIQKHNEVDVAAEEDKVEFLQEKYVFGLNSPENLVHGKDDEWLIGGRNR</sequence>
<organism evidence="1 2">
    <name type="scientific">Acropora cervicornis</name>
    <name type="common">Staghorn coral</name>
    <dbReference type="NCBI Taxonomy" id="6130"/>
    <lineage>
        <taxon>Eukaryota</taxon>
        <taxon>Metazoa</taxon>
        <taxon>Cnidaria</taxon>
        <taxon>Anthozoa</taxon>
        <taxon>Hexacorallia</taxon>
        <taxon>Scleractinia</taxon>
        <taxon>Astrocoeniina</taxon>
        <taxon>Acroporidae</taxon>
        <taxon>Acropora</taxon>
    </lineage>
</organism>
<gene>
    <name evidence="1" type="ORF">P5673_019580</name>
</gene>
<dbReference type="Proteomes" id="UP001249851">
    <property type="component" value="Unassembled WGS sequence"/>
</dbReference>
<evidence type="ECO:0000313" key="1">
    <source>
        <dbReference type="EMBL" id="KAK2558012.1"/>
    </source>
</evidence>
<evidence type="ECO:0000313" key="2">
    <source>
        <dbReference type="Proteomes" id="UP001249851"/>
    </source>
</evidence>
<reference evidence="1" key="1">
    <citation type="journal article" date="2023" name="G3 (Bethesda)">
        <title>Whole genome assembly and annotation of the endangered Caribbean coral Acropora cervicornis.</title>
        <authorList>
            <person name="Selwyn J.D."/>
            <person name="Vollmer S.V."/>
        </authorList>
    </citation>
    <scope>NUCLEOTIDE SEQUENCE</scope>
    <source>
        <strain evidence="1">K2</strain>
    </source>
</reference>
<dbReference type="EMBL" id="JARQWQ010000046">
    <property type="protein sequence ID" value="KAK2558012.1"/>
    <property type="molecule type" value="Genomic_DNA"/>
</dbReference>
<protein>
    <submittedName>
        <fullName evidence="1">Uncharacterized protein</fullName>
    </submittedName>
</protein>
<comment type="caution">
    <text evidence="1">The sequence shown here is derived from an EMBL/GenBank/DDBJ whole genome shotgun (WGS) entry which is preliminary data.</text>
</comment>
<name>A0AAD9QAW7_ACRCE</name>